<name>A0A6A6M302_HEVBR</name>
<comment type="caution">
    <text evidence="1">The sequence shown here is derived from an EMBL/GenBank/DDBJ whole genome shotgun (WGS) entry which is preliminary data.</text>
</comment>
<accession>A0A6A6M302</accession>
<protein>
    <recommendedName>
        <fullName evidence="3">Bet v I/Major latex protein domain-containing protein</fullName>
    </recommendedName>
</protein>
<dbReference type="InterPro" id="IPR023393">
    <property type="entry name" value="START-like_dom_sf"/>
</dbReference>
<dbReference type="Proteomes" id="UP000467840">
    <property type="component" value="Chromosome 9"/>
</dbReference>
<evidence type="ECO:0000313" key="1">
    <source>
        <dbReference type="EMBL" id="KAF2306723.1"/>
    </source>
</evidence>
<keyword evidence="2" id="KW-1185">Reference proteome</keyword>
<organism evidence="1 2">
    <name type="scientific">Hevea brasiliensis</name>
    <name type="common">Para rubber tree</name>
    <name type="synonym">Siphonia brasiliensis</name>
    <dbReference type="NCBI Taxonomy" id="3981"/>
    <lineage>
        <taxon>Eukaryota</taxon>
        <taxon>Viridiplantae</taxon>
        <taxon>Streptophyta</taxon>
        <taxon>Embryophyta</taxon>
        <taxon>Tracheophyta</taxon>
        <taxon>Spermatophyta</taxon>
        <taxon>Magnoliopsida</taxon>
        <taxon>eudicotyledons</taxon>
        <taxon>Gunneridae</taxon>
        <taxon>Pentapetalae</taxon>
        <taxon>rosids</taxon>
        <taxon>fabids</taxon>
        <taxon>Malpighiales</taxon>
        <taxon>Euphorbiaceae</taxon>
        <taxon>Crotonoideae</taxon>
        <taxon>Micrandreae</taxon>
        <taxon>Hevea</taxon>
    </lineage>
</organism>
<dbReference type="AlphaFoldDB" id="A0A6A6M302"/>
<gene>
    <name evidence="1" type="ORF">GH714_020854</name>
</gene>
<dbReference type="SUPFAM" id="SSF55961">
    <property type="entry name" value="Bet v1-like"/>
    <property type="match status" value="1"/>
</dbReference>
<dbReference type="Gene3D" id="3.30.530.20">
    <property type="match status" value="1"/>
</dbReference>
<proteinExistence type="predicted"/>
<sequence>MGVPATMVWDAYRGLVLGRLVDQLLGDDIGKVEVVQGDGSVVTLWSSTYLKEQLGIKLWSSAYLILDIKAMISLPSSYLAKRDYTYEFPWQDKHEGYSFATHLIVNPGTLCNWVILLGAPGIGYLKELFTKIDDDNRVKETEVIEGGCKDLGFDLFHICLEIIEKDAQSSIIMSTIEYNMDDTKAELASFVSIKQIEIIAETLGKYLIEKKSTT</sequence>
<evidence type="ECO:0008006" key="3">
    <source>
        <dbReference type="Google" id="ProtNLM"/>
    </source>
</evidence>
<reference evidence="1 2" key="1">
    <citation type="journal article" date="2020" name="Mol. Plant">
        <title>The Chromosome-Based Rubber Tree Genome Provides New Insights into Spurge Genome Evolution and Rubber Biosynthesis.</title>
        <authorList>
            <person name="Liu J."/>
            <person name="Shi C."/>
            <person name="Shi C.C."/>
            <person name="Li W."/>
            <person name="Zhang Q.J."/>
            <person name="Zhang Y."/>
            <person name="Li K."/>
            <person name="Lu H.F."/>
            <person name="Shi C."/>
            <person name="Zhu S.T."/>
            <person name="Xiao Z.Y."/>
            <person name="Nan H."/>
            <person name="Yue Y."/>
            <person name="Zhu X.G."/>
            <person name="Wu Y."/>
            <person name="Hong X.N."/>
            <person name="Fan G.Y."/>
            <person name="Tong Y."/>
            <person name="Zhang D."/>
            <person name="Mao C.L."/>
            <person name="Liu Y.L."/>
            <person name="Hao S.J."/>
            <person name="Liu W.Q."/>
            <person name="Lv M.Q."/>
            <person name="Zhang H.B."/>
            <person name="Liu Y."/>
            <person name="Hu-Tang G.R."/>
            <person name="Wang J.P."/>
            <person name="Wang J.H."/>
            <person name="Sun Y.H."/>
            <person name="Ni S.B."/>
            <person name="Chen W.B."/>
            <person name="Zhang X.C."/>
            <person name="Jiao Y.N."/>
            <person name="Eichler E.E."/>
            <person name="Li G.H."/>
            <person name="Liu X."/>
            <person name="Gao L.Z."/>
        </authorList>
    </citation>
    <scope>NUCLEOTIDE SEQUENCE [LARGE SCALE GENOMIC DNA]</scope>
    <source>
        <strain evidence="2">cv. GT1</strain>
        <tissue evidence="1">Leaf</tissue>
    </source>
</reference>
<dbReference type="EMBL" id="JAAGAX010000008">
    <property type="protein sequence ID" value="KAF2306723.1"/>
    <property type="molecule type" value="Genomic_DNA"/>
</dbReference>
<evidence type="ECO:0000313" key="2">
    <source>
        <dbReference type="Proteomes" id="UP000467840"/>
    </source>
</evidence>